<keyword evidence="1" id="KW-0472">Membrane</keyword>
<keyword evidence="1" id="KW-1133">Transmembrane helix</keyword>
<comment type="caution">
    <text evidence="2">The sequence shown here is derived from an EMBL/GenBank/DDBJ whole genome shotgun (WGS) entry which is preliminary data.</text>
</comment>
<keyword evidence="1" id="KW-0812">Transmembrane</keyword>
<protein>
    <submittedName>
        <fullName evidence="2">Uncharacterized protein</fullName>
    </submittedName>
</protein>
<evidence type="ECO:0000256" key="1">
    <source>
        <dbReference type="SAM" id="Phobius"/>
    </source>
</evidence>
<reference evidence="2 3" key="1">
    <citation type="journal article" date="2016" name="Nat. Commun.">
        <title>Thousands of microbial genomes shed light on interconnected biogeochemical processes in an aquifer system.</title>
        <authorList>
            <person name="Anantharaman K."/>
            <person name="Brown C.T."/>
            <person name="Hug L.A."/>
            <person name="Sharon I."/>
            <person name="Castelle C.J."/>
            <person name="Probst A.J."/>
            <person name="Thomas B.C."/>
            <person name="Singh A."/>
            <person name="Wilkins M.J."/>
            <person name="Karaoz U."/>
            <person name="Brodie E.L."/>
            <person name="Williams K.H."/>
            <person name="Hubbard S.S."/>
            <person name="Banfield J.F."/>
        </authorList>
    </citation>
    <scope>NUCLEOTIDE SEQUENCE [LARGE SCALE GENOMIC DNA]</scope>
</reference>
<sequence>MPLPGTFTVLALMLILYLITKVLISFVIAFIFIKILERKTGKKRDFGFFILCTIVVYYLINLIFKVLG</sequence>
<evidence type="ECO:0000313" key="3">
    <source>
        <dbReference type="Proteomes" id="UP000179221"/>
    </source>
</evidence>
<accession>A0A1F7YKC0</accession>
<feature type="transmembrane region" description="Helical" evidence="1">
    <location>
        <begin position="45"/>
        <end position="64"/>
    </location>
</feature>
<evidence type="ECO:0000313" key="2">
    <source>
        <dbReference type="EMBL" id="OGM27743.1"/>
    </source>
</evidence>
<proteinExistence type="predicted"/>
<dbReference type="Proteomes" id="UP000179221">
    <property type="component" value="Unassembled WGS sequence"/>
</dbReference>
<dbReference type="AlphaFoldDB" id="A0A1F7YKC0"/>
<dbReference type="EMBL" id="MGGL01000002">
    <property type="protein sequence ID" value="OGM27743.1"/>
    <property type="molecule type" value="Genomic_DNA"/>
</dbReference>
<name>A0A1F7YKC0_9BACT</name>
<organism evidence="2 3">
    <name type="scientific">Candidatus Woesebacteria bacterium RIFCSPHIGHO2_01_FULL_40_22</name>
    <dbReference type="NCBI Taxonomy" id="1802499"/>
    <lineage>
        <taxon>Bacteria</taxon>
        <taxon>Candidatus Woeseibacteriota</taxon>
    </lineage>
</organism>
<gene>
    <name evidence="2" type="ORF">A2628_04970</name>
</gene>
<feature type="transmembrane region" description="Helical" evidence="1">
    <location>
        <begin position="6"/>
        <end position="33"/>
    </location>
</feature>